<dbReference type="Pfam" id="PF06276">
    <property type="entry name" value="FhuF"/>
    <property type="match status" value="1"/>
</dbReference>
<dbReference type="AlphaFoldDB" id="A0A345Y6F5"/>
<dbReference type="InterPro" id="IPR037455">
    <property type="entry name" value="LucA/IucC-like"/>
</dbReference>
<evidence type="ECO:0000259" key="2">
    <source>
        <dbReference type="Pfam" id="PF04183"/>
    </source>
</evidence>
<dbReference type="OrthoDB" id="495728at2"/>
<dbReference type="Pfam" id="PF04183">
    <property type="entry name" value="IucA_IucC"/>
    <property type="match status" value="1"/>
</dbReference>
<comment type="similarity">
    <text evidence="1">Belongs to the IucA/IucC family.</text>
</comment>
<organism evidence="4 5">
    <name type="scientific">Crenobacter cavernae</name>
    <dbReference type="NCBI Taxonomy" id="2290923"/>
    <lineage>
        <taxon>Bacteria</taxon>
        <taxon>Pseudomonadati</taxon>
        <taxon>Pseudomonadota</taxon>
        <taxon>Betaproteobacteria</taxon>
        <taxon>Neisseriales</taxon>
        <taxon>Neisseriaceae</taxon>
        <taxon>Crenobacter</taxon>
    </lineage>
</organism>
<evidence type="ECO:0000259" key="3">
    <source>
        <dbReference type="Pfam" id="PF06276"/>
    </source>
</evidence>
<dbReference type="InterPro" id="IPR007310">
    <property type="entry name" value="Aerobactin_biosyn_IucA/IucC_N"/>
</dbReference>
<dbReference type="GO" id="GO:0016881">
    <property type="term" value="F:acid-amino acid ligase activity"/>
    <property type="evidence" value="ECO:0007669"/>
    <property type="project" value="UniProtKB-ARBA"/>
</dbReference>
<proteinExistence type="inferred from homology"/>
<gene>
    <name evidence="4" type="ORF">DWG20_08695</name>
</gene>
<dbReference type="RefSeq" id="WP_115433439.1">
    <property type="nucleotide sequence ID" value="NZ_CP031337.1"/>
</dbReference>
<feature type="domain" description="Aerobactin siderophore biosynthesis IucA/IucC N-terminal" evidence="2">
    <location>
        <begin position="194"/>
        <end position="433"/>
    </location>
</feature>
<dbReference type="Proteomes" id="UP000254537">
    <property type="component" value="Chromosome"/>
</dbReference>
<dbReference type="Gene3D" id="1.10.510.40">
    <property type="match status" value="1"/>
</dbReference>
<evidence type="ECO:0000313" key="4">
    <source>
        <dbReference type="EMBL" id="AXK39507.1"/>
    </source>
</evidence>
<dbReference type="InterPro" id="IPR022770">
    <property type="entry name" value="IucA/IucC-like_C"/>
</dbReference>
<dbReference type="KEGG" id="ccah:DWG20_08695"/>
<dbReference type="EMBL" id="CP031337">
    <property type="protein sequence ID" value="AXK39507.1"/>
    <property type="molecule type" value="Genomic_DNA"/>
</dbReference>
<evidence type="ECO:0000313" key="5">
    <source>
        <dbReference type="Proteomes" id="UP000254537"/>
    </source>
</evidence>
<accession>A0A345Y6F5</accession>
<reference evidence="4 5" key="1">
    <citation type="submission" date="2018-07" db="EMBL/GenBank/DDBJ databases">
        <title>Crenobacter cavernae sp. nov., isolated from a karst cave.</title>
        <authorList>
            <person name="Zhu H."/>
        </authorList>
    </citation>
    <scope>NUCLEOTIDE SEQUENCE [LARGE SCALE GENOMIC DNA]</scope>
    <source>
        <strain evidence="4 5">K1W11S-77</strain>
    </source>
</reference>
<dbReference type="PANTHER" id="PTHR34384">
    <property type="entry name" value="L-2,3-DIAMINOPROPANOATE--CITRATE LIGASE"/>
    <property type="match status" value="1"/>
</dbReference>
<evidence type="ECO:0000256" key="1">
    <source>
        <dbReference type="ARBA" id="ARBA00007832"/>
    </source>
</evidence>
<protein>
    <submittedName>
        <fullName evidence="4">Siderophore synthetase</fullName>
    </submittedName>
</protein>
<dbReference type="PANTHER" id="PTHR34384:SF5">
    <property type="entry name" value="L-2,3-DIAMINOPROPANOATE--CITRATE LIGASE"/>
    <property type="match status" value="1"/>
</dbReference>
<feature type="domain" description="Aerobactin siderophore biosynthesis IucA/IucC-like C-terminal" evidence="3">
    <location>
        <begin position="460"/>
        <end position="622"/>
    </location>
</feature>
<sequence>MTAALPKLQQAFARWGEALETPAFQKRQTSVTDLAHAVPLARERSFQRLIQALFREGLLDTAQLVPDGEGRRWLALPQSGKMLRFDALKPGAMRSWQSKGRVWLCTPGVEPREMCYPSELLAALSELFQPAPQALDLLRLAEELDDSLDNDVLCLAYHHSWNQALEQDIAREGAAGLLHWLRAGFGGVNPTALLEQWGTLGHPWHPNHKTKLGLSPQEVIALSPEFESRLPVQLAALHRRCAHLESLEDADDFAAWWQEVFPEAARRFAQALQAQGLDPAGYLPLPVHPWQLQQHLPQAFAAEIASQDLVLTGVTAFTAAPTMSFRTVAHPDSRSAPMVKLPVSLRLTSVQRTVSPRSARMGPRVSHLLRSILKREPQLGQVLAVLPERYGVHYAPQPADDERSRHLAVLFRDNPLGTLAEGEMAIPVGSLFAPDGEGQPLLRQWVRLAEGADDTVAMRRFFRRYCARALQGLLAMYLVYGVGFEAHQQNSFAIMGRDGRMDRLLIRDFGDIRIHRATLQAHGLSLELHDPEMTLVDDAAFVRDKLLHCVFMCHLGELALLCARHWGVAERLLWDDMAERVAAEFDALKDRVEPQRWQSERQALLEDDWPAKSFVRMRLADSHADVVGRLPNPLRPGRHAG</sequence>
<dbReference type="GO" id="GO:0019290">
    <property type="term" value="P:siderophore biosynthetic process"/>
    <property type="evidence" value="ECO:0007669"/>
    <property type="project" value="InterPro"/>
</dbReference>
<name>A0A345Y6F5_9NEIS</name>